<proteinExistence type="predicted"/>
<sequence>MNRRNFLKQSGCAAMGATTLLSTLTSLGAVNGAIGHKKFASKDAPVADDYKALVCVLLAGGIDSYNVLIPRGVSTSEGGDNGYAEYAATRSDLAIAQASLLELNNPQCTSFRDFSCNYGAFALHPTMTGMRDLFNSGKLAFMANVGTLVEPIMNETDFKSGLKRIPEGIYSHSDQIMQWQTSVPQSRNALGVGGRIADLLNAGNANSQISMNISLSGKNTFQTGENIGEYSISNNVAPNAVGIDIIPSWWNNSGLLTDLRNNGIDSLVGQTYANLLQQTYSGTTKSAVASYATFREALKRVPSMATQFPTTSLGNDMAAIAKVMSVRNNLGVKRQIFFVTYGGWDMHDNLAGGMNQRLPVVSNALKAFYDATEELGIADKVTTFTISDFARTITSNGLGSDHAWGGNSMIMGGSVKGGKIYGAFPSMNLTNNAQNISFRGNFIPAVSTDEMYAEMALWYGVSPADLCYVLPNIGNFYSYSANNYPIGFMNFAGTNISTDDKPQSCLTY</sequence>
<dbReference type="PANTHER" id="PTHR43737:SF1">
    <property type="entry name" value="DUF1501 DOMAIN-CONTAINING PROTEIN"/>
    <property type="match status" value="1"/>
</dbReference>
<dbReference type="Proteomes" id="UP001597510">
    <property type="component" value="Unassembled WGS sequence"/>
</dbReference>
<comment type="caution">
    <text evidence="1">The sequence shown here is derived from an EMBL/GenBank/DDBJ whole genome shotgun (WGS) entry which is preliminary data.</text>
</comment>
<dbReference type="RefSeq" id="WP_340239992.1">
    <property type="nucleotide sequence ID" value="NZ_JBBEWC010000017.1"/>
</dbReference>
<protein>
    <submittedName>
        <fullName evidence="1">DUF1501 domain-containing protein</fullName>
    </submittedName>
</protein>
<accession>A0ABW5JGW9</accession>
<evidence type="ECO:0000313" key="2">
    <source>
        <dbReference type="Proteomes" id="UP001597510"/>
    </source>
</evidence>
<organism evidence="1 2">
    <name type="scientific">Emticicia soli</name>
    <dbReference type="NCBI Taxonomy" id="2027878"/>
    <lineage>
        <taxon>Bacteria</taxon>
        <taxon>Pseudomonadati</taxon>
        <taxon>Bacteroidota</taxon>
        <taxon>Cytophagia</taxon>
        <taxon>Cytophagales</taxon>
        <taxon>Leadbetterellaceae</taxon>
        <taxon>Emticicia</taxon>
    </lineage>
</organism>
<dbReference type="EMBL" id="JBHULC010000043">
    <property type="protein sequence ID" value="MFD2524142.1"/>
    <property type="molecule type" value="Genomic_DNA"/>
</dbReference>
<keyword evidence="2" id="KW-1185">Reference proteome</keyword>
<dbReference type="InterPro" id="IPR010869">
    <property type="entry name" value="DUF1501"/>
</dbReference>
<dbReference type="PANTHER" id="PTHR43737">
    <property type="entry name" value="BLL7424 PROTEIN"/>
    <property type="match status" value="1"/>
</dbReference>
<evidence type="ECO:0000313" key="1">
    <source>
        <dbReference type="EMBL" id="MFD2524142.1"/>
    </source>
</evidence>
<gene>
    <name evidence="1" type="ORF">ACFSR2_24820</name>
</gene>
<reference evidence="2" key="1">
    <citation type="journal article" date="2019" name="Int. J. Syst. Evol. Microbiol.">
        <title>The Global Catalogue of Microorganisms (GCM) 10K type strain sequencing project: providing services to taxonomists for standard genome sequencing and annotation.</title>
        <authorList>
            <consortium name="The Broad Institute Genomics Platform"/>
            <consortium name="The Broad Institute Genome Sequencing Center for Infectious Disease"/>
            <person name="Wu L."/>
            <person name="Ma J."/>
        </authorList>
    </citation>
    <scope>NUCLEOTIDE SEQUENCE [LARGE SCALE GENOMIC DNA]</scope>
    <source>
        <strain evidence="2">KCTC 52344</strain>
    </source>
</reference>
<name>A0ABW5JGW9_9BACT</name>
<dbReference type="Pfam" id="PF07394">
    <property type="entry name" value="DUF1501"/>
    <property type="match status" value="1"/>
</dbReference>